<organism evidence="2 3">
    <name type="scientific">Amycolatopsis alkalitolerans</name>
    <dbReference type="NCBI Taxonomy" id="2547244"/>
    <lineage>
        <taxon>Bacteria</taxon>
        <taxon>Bacillati</taxon>
        <taxon>Actinomycetota</taxon>
        <taxon>Actinomycetes</taxon>
        <taxon>Pseudonocardiales</taxon>
        <taxon>Pseudonocardiaceae</taxon>
        <taxon>Amycolatopsis</taxon>
    </lineage>
</organism>
<dbReference type="EMBL" id="VDFW01000016">
    <property type="protein sequence ID" value="TNC24108.1"/>
    <property type="molecule type" value="Genomic_DNA"/>
</dbReference>
<feature type="transmembrane region" description="Helical" evidence="1">
    <location>
        <begin position="179"/>
        <end position="198"/>
    </location>
</feature>
<evidence type="ECO:0000256" key="1">
    <source>
        <dbReference type="SAM" id="Phobius"/>
    </source>
</evidence>
<dbReference type="RefSeq" id="WP_139098062.1">
    <property type="nucleotide sequence ID" value="NZ_VDFW01000016.1"/>
</dbReference>
<keyword evidence="1" id="KW-0472">Membrane</keyword>
<feature type="transmembrane region" description="Helical" evidence="1">
    <location>
        <begin position="350"/>
        <end position="373"/>
    </location>
</feature>
<sequence length="426" mass="43947">MAVLILVVMAACVALILSRKLPTAFALVLLAVVIGLIAGAPLVSGKNSIGEGILQTGSASLASTIIAIILGSWLGALMDHTGIASTVVRKTVELGGDRPYGVAVGVFLAATLTGTVTGSAPAAMLIGLIAIPALIGIGLPPVTAAGVVVVGLSAGIPFELFSWQFLSQAVGVPVSAVRDFQLTLFPIVLVLGLAYVLIEARRRGTLHAWAMRTETPGRSARARPDAPWYSLLTPLVPILLALVLDVPIVPALLIGILYALLTTTRPGKLGPTALRTAFRGFEVAAAPAMLFVAIGILLQAVKLPGVVHALGPLVTAITPHNPVLFVVVLGVLAPLCLYRGPFNIYGMGAGVAGVLLAGHVYPAQAVLGIMASYNQLLGVSDPTSTQTVWSAEFAGVRPEKLMTRTLPYTWLIAIGGLTLTAARFLA</sequence>
<reference evidence="2 3" key="1">
    <citation type="submission" date="2019-06" db="EMBL/GenBank/DDBJ databases">
        <title>Amycolatopsis alkalitolerans sp. nov., isolated from Gastrodia elata Blume.</title>
        <authorList>
            <person name="Narsing Rao M.P."/>
            <person name="Li W.J."/>
        </authorList>
    </citation>
    <scope>NUCLEOTIDE SEQUENCE [LARGE SCALE GENOMIC DNA]</scope>
    <source>
        <strain evidence="2 3">SYSUP0005</strain>
    </source>
</reference>
<feature type="transmembrane region" description="Helical" evidence="1">
    <location>
        <begin position="238"/>
        <end position="261"/>
    </location>
</feature>
<dbReference type="OrthoDB" id="1661999at2"/>
<comment type="caution">
    <text evidence="2">The sequence shown here is derived from an EMBL/GenBank/DDBJ whole genome shotgun (WGS) entry which is preliminary data.</text>
</comment>
<feature type="transmembrane region" description="Helical" evidence="1">
    <location>
        <begin position="145"/>
        <end position="167"/>
    </location>
</feature>
<dbReference type="Proteomes" id="UP000305546">
    <property type="component" value="Unassembled WGS sequence"/>
</dbReference>
<protein>
    <submittedName>
        <fullName evidence="2">Transporter</fullName>
    </submittedName>
</protein>
<feature type="transmembrane region" description="Helical" evidence="1">
    <location>
        <begin position="24"/>
        <end position="44"/>
    </location>
</feature>
<keyword evidence="3" id="KW-1185">Reference proteome</keyword>
<evidence type="ECO:0000313" key="3">
    <source>
        <dbReference type="Proteomes" id="UP000305546"/>
    </source>
</evidence>
<keyword evidence="1" id="KW-1133">Transmembrane helix</keyword>
<gene>
    <name evidence="2" type="ORF">FG385_18735</name>
</gene>
<accession>A0A5C4LZ78</accession>
<feature type="transmembrane region" description="Helical" evidence="1">
    <location>
        <begin position="56"/>
        <end position="78"/>
    </location>
</feature>
<feature type="transmembrane region" description="Helical" evidence="1">
    <location>
        <begin position="321"/>
        <end position="338"/>
    </location>
</feature>
<proteinExistence type="predicted"/>
<evidence type="ECO:0000313" key="2">
    <source>
        <dbReference type="EMBL" id="TNC24108.1"/>
    </source>
</evidence>
<keyword evidence="1" id="KW-0812">Transmembrane</keyword>
<dbReference type="AlphaFoldDB" id="A0A5C4LZ78"/>
<feature type="transmembrane region" description="Helical" evidence="1">
    <location>
        <begin position="408"/>
        <end position="425"/>
    </location>
</feature>
<name>A0A5C4LZ78_9PSEU</name>
<feature type="transmembrane region" description="Helical" evidence="1">
    <location>
        <begin position="281"/>
        <end position="301"/>
    </location>
</feature>